<evidence type="ECO:0000256" key="4">
    <source>
        <dbReference type="ARBA" id="ARBA00022679"/>
    </source>
</evidence>
<dbReference type="AlphaFoldDB" id="A0A142EJ42"/>
<sequence>MKIIRWIGKLIFKITLWFLGLSIGLVILYRFVPVPITPLMVIRLVEQGLDPEKELRLYKDWEPITNISKHAAQAVVAAEDQKFLDHRGFDFEAMEKAWEGNKKGKRIKGASTITQQTVKNVFLWPDRSYVRKALEAYFTVLVEVIWSKERIMEVYLNVIEMGDGIYGIEAAAQTYFKRPASKLSRSQAAVIAAVLPNPRRWNPARPTGYIKGRQSWILRQMNNLEPVGFGI</sequence>
<evidence type="ECO:0000256" key="2">
    <source>
        <dbReference type="ARBA" id="ARBA00022519"/>
    </source>
</evidence>
<evidence type="ECO:0000256" key="10">
    <source>
        <dbReference type="ARBA" id="ARBA00023316"/>
    </source>
</evidence>
<evidence type="ECO:0000256" key="3">
    <source>
        <dbReference type="ARBA" id="ARBA00022676"/>
    </source>
</evidence>
<dbReference type="STRING" id="1727163.AO498_01980"/>
<keyword evidence="7 11" id="KW-0573">Peptidoglycan synthesis</keyword>
<evidence type="ECO:0000256" key="9">
    <source>
        <dbReference type="ARBA" id="ARBA00023136"/>
    </source>
</evidence>
<dbReference type="PANTHER" id="PTHR30400">
    <property type="entry name" value="MONOFUNCTIONAL BIOSYNTHETIC PEPTIDOGLYCAN TRANSGLYCOSYLASE"/>
    <property type="match status" value="1"/>
</dbReference>
<dbReference type="EMBL" id="CP012836">
    <property type="protein sequence ID" value="AMQ55147.1"/>
    <property type="molecule type" value="Genomic_DNA"/>
</dbReference>
<keyword evidence="2" id="KW-0997">Cell inner membrane</keyword>
<dbReference type="HAMAP" id="MF_00766">
    <property type="entry name" value="PGT_MtgA"/>
    <property type="match status" value="1"/>
</dbReference>
<evidence type="ECO:0000256" key="6">
    <source>
        <dbReference type="ARBA" id="ARBA00022960"/>
    </source>
</evidence>
<keyword evidence="5 11" id="KW-0812">Transmembrane</keyword>
<proteinExistence type="inferred from homology"/>
<evidence type="ECO:0000259" key="12">
    <source>
        <dbReference type="Pfam" id="PF00912"/>
    </source>
</evidence>
<protein>
    <recommendedName>
        <fullName evidence="11">Biosynthetic peptidoglycan transglycosylase</fullName>
        <ecNumber evidence="11">2.4.99.28</ecNumber>
    </recommendedName>
    <alternativeName>
        <fullName evidence="11">Glycan polymerase</fullName>
    </alternativeName>
    <alternativeName>
        <fullName evidence="11">Peptidoglycan glycosyltransferase MtgA</fullName>
        <shortName evidence="11">PGT</shortName>
    </alternativeName>
</protein>
<dbReference type="InterPro" id="IPR036950">
    <property type="entry name" value="PBP_transglycosylase"/>
</dbReference>
<dbReference type="OrthoDB" id="9766909at2"/>
<dbReference type="Gene3D" id="1.10.3810.10">
    <property type="entry name" value="Biosynthetic peptidoglycan transglycosylase-like"/>
    <property type="match status" value="1"/>
</dbReference>
<dbReference type="GO" id="GO:0008360">
    <property type="term" value="P:regulation of cell shape"/>
    <property type="evidence" value="ECO:0007669"/>
    <property type="project" value="UniProtKB-KW"/>
</dbReference>
<keyword evidence="6 11" id="KW-0133">Cell shape</keyword>
<dbReference type="Proteomes" id="UP000073816">
    <property type="component" value="Chromosome"/>
</dbReference>
<dbReference type="UniPathway" id="UPA00219"/>
<comment type="catalytic activity">
    <reaction evidence="11">
        <text>[GlcNAc-(1-&gt;4)-Mur2Ac(oyl-L-Ala-gamma-D-Glu-L-Lys-D-Ala-D-Ala)](n)-di-trans,octa-cis-undecaprenyl diphosphate + beta-D-GlcNAc-(1-&gt;4)-Mur2Ac(oyl-L-Ala-gamma-D-Glu-L-Lys-D-Ala-D-Ala)-di-trans,octa-cis-undecaprenyl diphosphate = [GlcNAc-(1-&gt;4)-Mur2Ac(oyl-L-Ala-gamma-D-Glu-L-Lys-D-Ala-D-Ala)](n+1)-di-trans,octa-cis-undecaprenyl diphosphate + di-trans,octa-cis-undecaprenyl diphosphate + H(+)</text>
        <dbReference type="Rhea" id="RHEA:23708"/>
        <dbReference type="Rhea" id="RHEA-COMP:9602"/>
        <dbReference type="Rhea" id="RHEA-COMP:9603"/>
        <dbReference type="ChEBI" id="CHEBI:15378"/>
        <dbReference type="ChEBI" id="CHEBI:58405"/>
        <dbReference type="ChEBI" id="CHEBI:60033"/>
        <dbReference type="ChEBI" id="CHEBI:78435"/>
        <dbReference type="EC" id="2.4.99.28"/>
    </reaction>
</comment>
<evidence type="ECO:0000256" key="11">
    <source>
        <dbReference type="HAMAP-Rule" id="MF_00766"/>
    </source>
</evidence>
<dbReference type="GO" id="GO:0009274">
    <property type="term" value="C:peptidoglycan-based cell wall"/>
    <property type="evidence" value="ECO:0007669"/>
    <property type="project" value="InterPro"/>
</dbReference>
<keyword evidence="9 11" id="KW-0472">Membrane</keyword>
<dbReference type="KEGG" id="alm:AO498_01980"/>
<comment type="subcellular location">
    <subcellularLocation>
        <location evidence="11">Cell membrane</location>
        <topology evidence="11">Single-pass membrane protein</topology>
    </subcellularLocation>
</comment>
<dbReference type="GO" id="GO:0071555">
    <property type="term" value="P:cell wall organization"/>
    <property type="evidence" value="ECO:0007669"/>
    <property type="project" value="UniProtKB-KW"/>
</dbReference>
<dbReference type="GO" id="GO:0008955">
    <property type="term" value="F:peptidoglycan glycosyltransferase activity"/>
    <property type="evidence" value="ECO:0007669"/>
    <property type="project" value="UniProtKB-UniRule"/>
</dbReference>
<evidence type="ECO:0000313" key="13">
    <source>
        <dbReference type="EMBL" id="AMQ55147.1"/>
    </source>
</evidence>
<reference evidence="14" key="1">
    <citation type="submission" date="2015-09" db="EMBL/GenBank/DDBJ databases">
        <title>Complete sequence of Algoriphagus sp. M8-2.</title>
        <authorList>
            <person name="Shintani M."/>
        </authorList>
    </citation>
    <scope>NUCLEOTIDE SEQUENCE [LARGE SCALE GENOMIC DNA]</scope>
    <source>
        <strain evidence="14">M8-2</strain>
    </source>
</reference>
<comment type="similarity">
    <text evidence="11">Belongs to the glycosyltransferase 51 family.</text>
</comment>
<accession>A0A142EJ42</accession>
<dbReference type="SUPFAM" id="SSF53955">
    <property type="entry name" value="Lysozyme-like"/>
    <property type="match status" value="1"/>
</dbReference>
<evidence type="ECO:0000256" key="5">
    <source>
        <dbReference type="ARBA" id="ARBA00022692"/>
    </source>
</evidence>
<evidence type="ECO:0000256" key="8">
    <source>
        <dbReference type="ARBA" id="ARBA00022989"/>
    </source>
</evidence>
<comment type="function">
    <text evidence="11">Peptidoglycan polymerase that catalyzes glycan chain elongation from lipid-linked precursors.</text>
</comment>
<evidence type="ECO:0000256" key="1">
    <source>
        <dbReference type="ARBA" id="ARBA00022475"/>
    </source>
</evidence>
<dbReference type="GO" id="GO:0005886">
    <property type="term" value="C:plasma membrane"/>
    <property type="evidence" value="ECO:0007669"/>
    <property type="project" value="UniProtKB-SubCell"/>
</dbReference>
<feature type="domain" description="Glycosyl transferase family 51" evidence="12">
    <location>
        <begin position="58"/>
        <end position="221"/>
    </location>
</feature>
<dbReference type="NCBIfam" id="TIGR02070">
    <property type="entry name" value="mono_pep_trsgly"/>
    <property type="match status" value="1"/>
</dbReference>
<keyword evidence="4 11" id="KW-0808">Transferase</keyword>
<keyword evidence="8 11" id="KW-1133">Transmembrane helix</keyword>
<dbReference type="EC" id="2.4.99.28" evidence="11"/>
<keyword evidence="3 11" id="KW-0328">Glycosyltransferase</keyword>
<dbReference type="InterPro" id="IPR011812">
    <property type="entry name" value="Pep_trsgly"/>
</dbReference>
<name>A0A142EJ42_9BACT</name>
<evidence type="ECO:0000313" key="14">
    <source>
        <dbReference type="Proteomes" id="UP000073816"/>
    </source>
</evidence>
<dbReference type="PANTHER" id="PTHR30400:SF0">
    <property type="entry name" value="BIOSYNTHETIC PEPTIDOGLYCAN TRANSGLYCOSYLASE"/>
    <property type="match status" value="1"/>
</dbReference>
<dbReference type="Pfam" id="PF00912">
    <property type="entry name" value="Transgly"/>
    <property type="match status" value="1"/>
</dbReference>
<keyword evidence="14" id="KW-1185">Reference proteome</keyword>
<dbReference type="InterPro" id="IPR001264">
    <property type="entry name" value="Glyco_trans_51"/>
</dbReference>
<dbReference type="GO" id="GO:0016763">
    <property type="term" value="F:pentosyltransferase activity"/>
    <property type="evidence" value="ECO:0007669"/>
    <property type="project" value="InterPro"/>
</dbReference>
<evidence type="ECO:0000256" key="7">
    <source>
        <dbReference type="ARBA" id="ARBA00022984"/>
    </source>
</evidence>
<dbReference type="RefSeq" id="WP_067543045.1">
    <property type="nucleotide sequence ID" value="NZ_CP012836.1"/>
</dbReference>
<feature type="transmembrane region" description="Helical" evidence="11">
    <location>
        <begin position="12"/>
        <end position="32"/>
    </location>
</feature>
<gene>
    <name evidence="11" type="primary">mtgA</name>
    <name evidence="13" type="ORF">AO498_01980</name>
</gene>
<comment type="pathway">
    <text evidence="11">Cell wall biogenesis; peptidoglycan biosynthesis.</text>
</comment>
<keyword evidence="10 11" id="KW-0961">Cell wall biogenesis/degradation</keyword>
<keyword evidence="1 11" id="KW-1003">Cell membrane</keyword>
<dbReference type="GO" id="GO:0009252">
    <property type="term" value="P:peptidoglycan biosynthetic process"/>
    <property type="evidence" value="ECO:0007669"/>
    <property type="project" value="UniProtKB-UniRule"/>
</dbReference>
<organism evidence="13 14">
    <name type="scientific">Algoriphagus sanaruensis</name>
    <dbReference type="NCBI Taxonomy" id="1727163"/>
    <lineage>
        <taxon>Bacteria</taxon>
        <taxon>Pseudomonadati</taxon>
        <taxon>Bacteroidota</taxon>
        <taxon>Cytophagia</taxon>
        <taxon>Cytophagales</taxon>
        <taxon>Cyclobacteriaceae</taxon>
        <taxon>Algoriphagus</taxon>
    </lineage>
</organism>
<reference evidence="13 14" key="2">
    <citation type="journal article" date="2016" name="Genome Announc.">
        <title>Complete Genome Sequence of Algoriphagus sp. Strain M8-2, Isolated from a Brackish Lake.</title>
        <authorList>
            <person name="Muraguchi Y."/>
            <person name="Kushimoto K."/>
            <person name="Ohtsubo Y."/>
            <person name="Suzuki T."/>
            <person name="Dohra H."/>
            <person name="Kimbara K."/>
            <person name="Shintani M."/>
        </authorList>
    </citation>
    <scope>NUCLEOTIDE SEQUENCE [LARGE SCALE GENOMIC DNA]</scope>
    <source>
        <strain evidence="13 14">M8-2</strain>
    </source>
</reference>
<dbReference type="PATRIC" id="fig|1727163.4.peg.419"/>
<dbReference type="InterPro" id="IPR023346">
    <property type="entry name" value="Lysozyme-like_dom_sf"/>
</dbReference>